<keyword evidence="4 8" id="KW-1133">Transmembrane helix</keyword>
<evidence type="ECO:0000256" key="6">
    <source>
        <dbReference type="ARBA" id="ARBA00023186"/>
    </source>
</evidence>
<dbReference type="SUPFAM" id="SSF109998">
    <property type="entry name" value="Triger factor/SurA peptide-binding domain-like"/>
    <property type="match status" value="1"/>
</dbReference>
<organism evidence="10 11">
    <name type="scientific">Pseudogemmobacter faecipullorum</name>
    <dbReference type="NCBI Taxonomy" id="2755041"/>
    <lineage>
        <taxon>Bacteria</taxon>
        <taxon>Pseudomonadati</taxon>
        <taxon>Pseudomonadota</taxon>
        <taxon>Alphaproteobacteria</taxon>
        <taxon>Rhodobacterales</taxon>
        <taxon>Paracoccaceae</taxon>
        <taxon>Pseudogemmobacter</taxon>
    </lineage>
</organism>
<comment type="subcellular location">
    <subcellularLocation>
        <location evidence="1">Cell membrane</location>
        <topology evidence="1">Single-pass type II membrane protein</topology>
    </subcellularLocation>
</comment>
<evidence type="ECO:0000256" key="1">
    <source>
        <dbReference type="ARBA" id="ARBA00004401"/>
    </source>
</evidence>
<comment type="caution">
    <text evidence="10">The sequence shown here is derived from an EMBL/GenBank/DDBJ whole genome shotgun (WGS) entry which is preliminary data.</text>
</comment>
<dbReference type="PANTHER" id="PTHR47529">
    <property type="entry name" value="PEPTIDYL-PROLYL CIS-TRANS ISOMERASE D"/>
    <property type="match status" value="1"/>
</dbReference>
<feature type="domain" description="PpiC" evidence="9">
    <location>
        <begin position="253"/>
        <end position="370"/>
    </location>
</feature>
<proteinExistence type="inferred from homology"/>
<dbReference type="EMBL" id="JACDXX010000017">
    <property type="protein sequence ID" value="MCB5411525.1"/>
    <property type="molecule type" value="Genomic_DNA"/>
</dbReference>
<dbReference type="Proteomes" id="UP001198571">
    <property type="component" value="Unassembled WGS sequence"/>
</dbReference>
<dbReference type="Pfam" id="PF13624">
    <property type="entry name" value="SurA_N_3"/>
    <property type="match status" value="1"/>
</dbReference>
<gene>
    <name evidence="10" type="ORF">H0485_16160</name>
</gene>
<dbReference type="Pfam" id="PF13145">
    <property type="entry name" value="Rotamase_2"/>
    <property type="match status" value="1"/>
</dbReference>
<sequence length="619" mass="65237">MAKARDEASKAKSNKGQSVLTWTMTGMLILGLGGFGVTSFQNTLSSIGSVGETDIRAQDYARAVQQQAAELSRQFGQQITVQQALAFGIDRQALSDLVTRAALDDAARKAGLSVGDQTVAGMITADGTFAGSSGNFDPSLYRELLSRSGLKDTEYENGLRRDAARSLLTGAVTGGFVAPEAATQALYAYIAERRGYSMLRLTEADLASPMAAPTEAELQAWYEANIADFTRPEAKQIRYAWLSPDDLAKEQPVDEAELKRLYDARIAEFVVPPRRLVERLVYPDEAALETAEAALAAGTSFEELVAARGLPMDAVDMGDISEPELGDAGAAVFAAAQGEVVAGDSALGPALFRVNGILPGEETSFEDAREELAAEQQFEAARAVINSRIDEIDDLLAGGASLQELADQTGMVSGTIDYIPGGQGEKLAGYAAFRQAAEALKQGDFAEAIALDDGGVIALEFVATLPPAPIPFEEAKPAVTNALQSAALKTALVAEAERLQAEIKAGADLSARFESVPEIAREGSIPNAPASLMATIFSMEAGELRLISEPGFTALLRLDTIAKAPETGAEAEALKTSIAAQFEQGFAQDVYLGFADSVSSEAGVTLDQNAITLVNSSLR</sequence>
<dbReference type="InterPro" id="IPR000297">
    <property type="entry name" value="PPIase_PpiC"/>
</dbReference>
<name>A0ABS8CQQ5_9RHOB</name>
<evidence type="ECO:0000256" key="4">
    <source>
        <dbReference type="ARBA" id="ARBA00022989"/>
    </source>
</evidence>
<dbReference type="InterPro" id="IPR027304">
    <property type="entry name" value="Trigger_fact/SurA_dom_sf"/>
</dbReference>
<evidence type="ECO:0000313" key="10">
    <source>
        <dbReference type="EMBL" id="MCB5411525.1"/>
    </source>
</evidence>
<evidence type="ECO:0000256" key="8">
    <source>
        <dbReference type="SAM" id="Phobius"/>
    </source>
</evidence>
<feature type="transmembrane region" description="Helical" evidence="8">
    <location>
        <begin position="20"/>
        <end position="40"/>
    </location>
</feature>
<reference evidence="10 11" key="1">
    <citation type="submission" date="2020-07" db="EMBL/GenBank/DDBJ databases">
        <title>Pseudogemmobacter sp. nov., isolated from poultry manure in Taiwan.</title>
        <authorList>
            <person name="Lin S.-Y."/>
            <person name="Tang Y.-S."/>
            <person name="Young C.-C."/>
        </authorList>
    </citation>
    <scope>NUCLEOTIDE SEQUENCE [LARGE SCALE GENOMIC DNA]</scope>
    <source>
        <strain evidence="10 11">CC-YST710</strain>
    </source>
</reference>
<evidence type="ECO:0000256" key="5">
    <source>
        <dbReference type="ARBA" id="ARBA00023136"/>
    </source>
</evidence>
<keyword evidence="5 8" id="KW-0472">Membrane</keyword>
<keyword evidence="3 8" id="KW-0812">Transmembrane</keyword>
<comment type="similarity">
    <text evidence="7">Belongs to the PpiD chaperone family.</text>
</comment>
<dbReference type="InterPro" id="IPR052029">
    <property type="entry name" value="PpiD_chaperone"/>
</dbReference>
<evidence type="ECO:0000313" key="11">
    <source>
        <dbReference type="Proteomes" id="UP001198571"/>
    </source>
</evidence>
<evidence type="ECO:0000256" key="7">
    <source>
        <dbReference type="ARBA" id="ARBA00038408"/>
    </source>
</evidence>
<keyword evidence="11" id="KW-1185">Reference proteome</keyword>
<accession>A0ABS8CQQ5</accession>
<evidence type="ECO:0000256" key="3">
    <source>
        <dbReference type="ARBA" id="ARBA00022692"/>
    </source>
</evidence>
<dbReference type="RefSeq" id="WP_226936996.1">
    <property type="nucleotide sequence ID" value="NZ_JACDXX010000017.1"/>
</dbReference>
<protein>
    <submittedName>
        <fullName evidence="10">SurA N-terminal domain-containing protein</fullName>
    </submittedName>
</protein>
<evidence type="ECO:0000259" key="9">
    <source>
        <dbReference type="Pfam" id="PF13145"/>
    </source>
</evidence>
<keyword evidence="6" id="KW-0143">Chaperone</keyword>
<evidence type="ECO:0000256" key="2">
    <source>
        <dbReference type="ARBA" id="ARBA00022475"/>
    </source>
</evidence>
<dbReference type="PANTHER" id="PTHR47529:SF1">
    <property type="entry name" value="PERIPLASMIC CHAPERONE PPID"/>
    <property type="match status" value="1"/>
</dbReference>
<keyword evidence="2" id="KW-1003">Cell membrane</keyword>